<dbReference type="RefSeq" id="WP_002683505.1">
    <property type="nucleotide sequence ID" value="NZ_JH600070.1"/>
</dbReference>
<dbReference type="PROSITE" id="PS50801">
    <property type="entry name" value="STAS"/>
    <property type="match status" value="1"/>
</dbReference>
<dbReference type="STRING" id="395493.BegalDRAFT_0589"/>
<dbReference type="InterPro" id="IPR002645">
    <property type="entry name" value="STAS_dom"/>
</dbReference>
<proteinExistence type="predicted"/>
<dbReference type="Proteomes" id="UP000005744">
    <property type="component" value="Unassembled WGS sequence"/>
</dbReference>
<dbReference type="InterPro" id="IPR036513">
    <property type="entry name" value="STAS_dom_sf"/>
</dbReference>
<accession>I3CD12</accession>
<organism evidence="2 3">
    <name type="scientific">Beggiatoa alba B18LD</name>
    <dbReference type="NCBI Taxonomy" id="395493"/>
    <lineage>
        <taxon>Bacteria</taxon>
        <taxon>Pseudomonadati</taxon>
        <taxon>Pseudomonadota</taxon>
        <taxon>Gammaproteobacteria</taxon>
        <taxon>Thiotrichales</taxon>
        <taxon>Thiotrichaceae</taxon>
        <taxon>Beggiatoa</taxon>
    </lineage>
</organism>
<name>I3CD12_9GAMM</name>
<evidence type="ECO:0000259" key="1">
    <source>
        <dbReference type="PROSITE" id="PS50801"/>
    </source>
</evidence>
<dbReference type="EMBL" id="JH600070">
    <property type="protein sequence ID" value="EIJ41505.1"/>
    <property type="molecule type" value="Genomic_DNA"/>
</dbReference>
<gene>
    <name evidence="2" type="ORF">BegalDRAFT_0589</name>
</gene>
<dbReference type="HOGENOM" id="CLU_136789_0_0_6"/>
<sequence>MQIKTDDYDITFDATTHVIICKGSLLLSGSDEYAPLLELMNQAAEQPIEELTLDVRGLEFLNSSGINTMTKFVINVRNKKNLQLAVIGYEQVPWQVRLLKNLQRLMPTLTLQLE</sequence>
<evidence type="ECO:0000313" key="2">
    <source>
        <dbReference type="EMBL" id="EIJ41505.1"/>
    </source>
</evidence>
<protein>
    <recommendedName>
        <fullName evidence="1">STAS domain-containing protein</fullName>
    </recommendedName>
</protein>
<reference evidence="2 3" key="1">
    <citation type="submission" date="2011-11" db="EMBL/GenBank/DDBJ databases">
        <title>Improved High-Quality Draft sequence of Beggiatoa alba B18lD.</title>
        <authorList>
            <consortium name="US DOE Joint Genome Institute"/>
            <person name="Lucas S."/>
            <person name="Han J."/>
            <person name="Lapidus A."/>
            <person name="Cheng J.-F."/>
            <person name="Goodwin L."/>
            <person name="Pitluck S."/>
            <person name="Peters L."/>
            <person name="Mikhailova N."/>
            <person name="Held B."/>
            <person name="Detter J.C."/>
            <person name="Han C."/>
            <person name="Tapia R."/>
            <person name="Land M."/>
            <person name="Hauser L."/>
            <person name="Kyrpides N."/>
            <person name="Ivanova N."/>
            <person name="Pagani I."/>
            <person name="Samuel K."/>
            <person name="Teske A."/>
            <person name="Mueller J."/>
            <person name="Woyke T."/>
        </authorList>
    </citation>
    <scope>NUCLEOTIDE SEQUENCE [LARGE SCALE GENOMIC DNA]</scope>
    <source>
        <strain evidence="2 3">B18LD</strain>
    </source>
</reference>
<feature type="domain" description="STAS" evidence="1">
    <location>
        <begin position="18"/>
        <end position="114"/>
    </location>
</feature>
<dbReference type="AlphaFoldDB" id="I3CD12"/>
<keyword evidence="3" id="KW-1185">Reference proteome</keyword>
<dbReference type="eggNOG" id="COG5439">
    <property type="taxonomic scope" value="Bacteria"/>
</dbReference>
<dbReference type="OrthoDB" id="9805711at2"/>
<evidence type="ECO:0000313" key="3">
    <source>
        <dbReference type="Proteomes" id="UP000005744"/>
    </source>
</evidence>
<dbReference type="SUPFAM" id="SSF52091">
    <property type="entry name" value="SpoIIaa-like"/>
    <property type="match status" value="1"/>
</dbReference>
<dbReference type="NCBIfam" id="NF047705">
    <property type="entry name" value="slr1659_superfam"/>
    <property type="match status" value="1"/>
</dbReference>